<accession>A0A1V0B586</accession>
<dbReference type="AlphaFoldDB" id="A0A1V0B586"/>
<evidence type="ECO:0000259" key="3">
    <source>
        <dbReference type="Pfam" id="PF13525"/>
    </source>
</evidence>
<feature type="chain" id="PRO_5013296150" description="Outer membrane lipoprotein BamD-like domain-containing protein" evidence="2">
    <location>
        <begin position="18"/>
        <end position="205"/>
    </location>
</feature>
<dbReference type="EMBL" id="CP020100">
    <property type="protein sequence ID" value="AQZ95093.1"/>
    <property type="molecule type" value="Genomic_DNA"/>
</dbReference>
<dbReference type="Gene3D" id="1.25.40.10">
    <property type="entry name" value="Tetratricopeptide repeat domain"/>
    <property type="match status" value="1"/>
</dbReference>
<evidence type="ECO:0000313" key="5">
    <source>
        <dbReference type="Proteomes" id="UP000243488"/>
    </source>
</evidence>
<organism evidence="4 5">
    <name type="scientific">Halopseudomonas phragmitis</name>
    <dbReference type="NCBI Taxonomy" id="1931241"/>
    <lineage>
        <taxon>Bacteria</taxon>
        <taxon>Pseudomonadati</taxon>
        <taxon>Pseudomonadota</taxon>
        <taxon>Gammaproteobacteria</taxon>
        <taxon>Pseudomonadales</taxon>
        <taxon>Pseudomonadaceae</taxon>
        <taxon>Halopseudomonas</taxon>
    </lineage>
</organism>
<dbReference type="PROSITE" id="PS51257">
    <property type="entry name" value="PROKAR_LIPOPROTEIN"/>
    <property type="match status" value="1"/>
</dbReference>
<sequence length="205" mass="22613">MRWLVLLAALATLGGCASMGQIDGQRTAAINDARAKLGFSGCDMTLVEEIRRLKEPGLELEAGYQCLQQGELAEVERLLGDYRQRHVSPPYPDYADYLLGLSALLRFEMLGEEDPERLQLGREVHRQLAGFVRAYPQSSYREGVGQSLKAVLDGMARTEYRLAQEALAQGDNDAAAARLRYVVQQYPRSAAAGDAASLLERHDAL</sequence>
<dbReference type="Proteomes" id="UP000243488">
    <property type="component" value="Chromosome"/>
</dbReference>
<dbReference type="RefSeq" id="WP_080049962.1">
    <property type="nucleotide sequence ID" value="NZ_CP020100.1"/>
</dbReference>
<keyword evidence="1 2" id="KW-0732">Signal</keyword>
<dbReference type="STRING" id="1931241.BVH74_10190"/>
<evidence type="ECO:0000256" key="1">
    <source>
        <dbReference type="ARBA" id="ARBA00022729"/>
    </source>
</evidence>
<dbReference type="InterPro" id="IPR039565">
    <property type="entry name" value="BamD-like"/>
</dbReference>
<feature type="signal peptide" evidence="2">
    <location>
        <begin position="1"/>
        <end position="17"/>
    </location>
</feature>
<evidence type="ECO:0000313" key="4">
    <source>
        <dbReference type="EMBL" id="AQZ95093.1"/>
    </source>
</evidence>
<feature type="domain" description="Outer membrane lipoprotein BamD-like" evidence="3">
    <location>
        <begin position="60"/>
        <end position="198"/>
    </location>
</feature>
<gene>
    <name evidence="4" type="ORF">BVH74_10190</name>
</gene>
<evidence type="ECO:0000256" key="2">
    <source>
        <dbReference type="SAM" id="SignalP"/>
    </source>
</evidence>
<dbReference type="KEGG" id="ppha:BVH74_10190"/>
<protein>
    <recommendedName>
        <fullName evidence="3">Outer membrane lipoprotein BamD-like domain-containing protein</fullName>
    </recommendedName>
</protein>
<keyword evidence="5" id="KW-1185">Reference proteome</keyword>
<dbReference type="Pfam" id="PF13525">
    <property type="entry name" value="YfiO"/>
    <property type="match status" value="1"/>
</dbReference>
<dbReference type="InterPro" id="IPR011990">
    <property type="entry name" value="TPR-like_helical_dom_sf"/>
</dbReference>
<name>A0A1V0B586_9GAMM</name>
<reference evidence="4 5" key="1">
    <citation type="submission" date="2017-03" db="EMBL/GenBank/DDBJ databases">
        <title>Complete genome sequence of the novel DNRA strain Pseudomonas sp. S-6-2 isolated from Chinese polluted river sediment. Journal of Biotechnology.</title>
        <authorList>
            <person name="Li J."/>
            <person name="Xiang F."/>
            <person name="Wang L."/>
            <person name="Xi L."/>
            <person name="Liu J."/>
        </authorList>
    </citation>
    <scope>NUCLEOTIDE SEQUENCE [LARGE SCALE GENOMIC DNA]</scope>
    <source>
        <strain evidence="4 5">S-6-2</strain>
    </source>
</reference>
<proteinExistence type="predicted"/>